<dbReference type="SUPFAM" id="SSF52777">
    <property type="entry name" value="CoA-dependent acyltransferases"/>
    <property type="match status" value="4"/>
</dbReference>
<dbReference type="Proteomes" id="UP000326857">
    <property type="component" value="Unassembled WGS sequence"/>
</dbReference>
<dbReference type="GO" id="GO:0044550">
    <property type="term" value="P:secondary metabolite biosynthetic process"/>
    <property type="evidence" value="ECO:0007669"/>
    <property type="project" value="TreeGrafter"/>
</dbReference>
<dbReference type="RefSeq" id="WP_199861041.1">
    <property type="nucleotide sequence ID" value="NZ_LR701528.1"/>
</dbReference>
<organism evidence="2 3">
    <name type="scientific">Sphingomonas aurantiaca</name>
    <dbReference type="NCBI Taxonomy" id="185949"/>
    <lineage>
        <taxon>Bacteria</taxon>
        <taxon>Pseudomonadati</taxon>
        <taxon>Pseudomonadota</taxon>
        <taxon>Alphaproteobacteria</taxon>
        <taxon>Sphingomonadales</taxon>
        <taxon>Sphingomonadaceae</taxon>
        <taxon>Sphingomonas</taxon>
    </lineage>
</organism>
<accession>A0A5E8AQM4</accession>
<protein>
    <submittedName>
        <fullName evidence="2">Putative Phenylalanine racemase (ATP-hydrolyzing)</fullName>
        <ecNumber evidence="2">5.1.1.11</ecNumber>
    </submittedName>
</protein>
<name>A0A5E8AQM4_9SPHN</name>
<dbReference type="Pfam" id="PF00501">
    <property type="entry name" value="AMP-binding"/>
    <property type="match status" value="1"/>
</dbReference>
<dbReference type="NCBIfam" id="TIGR01733">
    <property type="entry name" value="AA-adenyl-dom"/>
    <property type="match status" value="1"/>
</dbReference>
<dbReference type="CDD" id="cd05930">
    <property type="entry name" value="A_NRPS"/>
    <property type="match status" value="1"/>
</dbReference>
<dbReference type="Gene3D" id="3.30.559.10">
    <property type="entry name" value="Chloramphenicol acetyltransferase-like domain"/>
    <property type="match status" value="2"/>
</dbReference>
<dbReference type="PROSITE" id="PS00455">
    <property type="entry name" value="AMP_BINDING"/>
    <property type="match status" value="1"/>
</dbReference>
<dbReference type="GO" id="GO:0005737">
    <property type="term" value="C:cytoplasm"/>
    <property type="evidence" value="ECO:0007669"/>
    <property type="project" value="TreeGrafter"/>
</dbReference>
<gene>
    <name evidence="2" type="ORF">SPHINGO391_530058</name>
</gene>
<keyword evidence="2" id="KW-0413">Isomerase</keyword>
<dbReference type="EMBL" id="CABVLI010000049">
    <property type="protein sequence ID" value="VVT32022.1"/>
    <property type="molecule type" value="Genomic_DNA"/>
</dbReference>
<dbReference type="PANTHER" id="PTHR45527">
    <property type="entry name" value="NONRIBOSOMAL PEPTIDE SYNTHETASE"/>
    <property type="match status" value="1"/>
</dbReference>
<dbReference type="Pfam" id="PF00668">
    <property type="entry name" value="Condensation"/>
    <property type="match status" value="2"/>
</dbReference>
<dbReference type="GO" id="GO:0047462">
    <property type="term" value="F:phenylalanine racemase (ATP-hydrolyzing) activity"/>
    <property type="evidence" value="ECO:0007669"/>
    <property type="project" value="UniProtKB-EC"/>
</dbReference>
<evidence type="ECO:0000259" key="1">
    <source>
        <dbReference type="PROSITE" id="PS50075"/>
    </source>
</evidence>
<dbReference type="SUPFAM" id="SSF56801">
    <property type="entry name" value="Acetyl-CoA synthetase-like"/>
    <property type="match status" value="1"/>
</dbReference>
<dbReference type="PANTHER" id="PTHR45527:SF1">
    <property type="entry name" value="FATTY ACID SYNTHASE"/>
    <property type="match status" value="1"/>
</dbReference>
<dbReference type="InterPro" id="IPR001242">
    <property type="entry name" value="Condensation_dom"/>
</dbReference>
<dbReference type="Gene3D" id="3.40.50.12780">
    <property type="entry name" value="N-terminal domain of ligase-like"/>
    <property type="match status" value="1"/>
</dbReference>
<reference evidence="2 3" key="1">
    <citation type="submission" date="2019-09" db="EMBL/GenBank/DDBJ databases">
        <authorList>
            <person name="Dittami M. S."/>
        </authorList>
    </citation>
    <scope>NUCLEOTIDE SEQUENCE [LARGE SCALE GENOMIC DNA]</scope>
    <source>
        <strain evidence="2">SPHINGO391</strain>
    </source>
</reference>
<feature type="domain" description="Carrier" evidence="1">
    <location>
        <begin position="948"/>
        <end position="1022"/>
    </location>
</feature>
<dbReference type="GO" id="GO:0031177">
    <property type="term" value="F:phosphopantetheine binding"/>
    <property type="evidence" value="ECO:0007669"/>
    <property type="project" value="TreeGrafter"/>
</dbReference>
<dbReference type="InterPro" id="IPR042099">
    <property type="entry name" value="ANL_N_sf"/>
</dbReference>
<dbReference type="InterPro" id="IPR020845">
    <property type="entry name" value="AMP-binding_CS"/>
</dbReference>
<dbReference type="SUPFAM" id="SSF47336">
    <property type="entry name" value="ACP-like"/>
    <property type="match status" value="1"/>
</dbReference>
<dbReference type="PROSITE" id="PS50075">
    <property type="entry name" value="CARRIER"/>
    <property type="match status" value="1"/>
</dbReference>
<dbReference type="EC" id="5.1.1.11" evidence="2"/>
<dbReference type="Gene3D" id="3.30.559.30">
    <property type="entry name" value="Nonribosomal peptide synthetase, condensation domain"/>
    <property type="match status" value="2"/>
</dbReference>
<dbReference type="InterPro" id="IPR036736">
    <property type="entry name" value="ACP-like_sf"/>
</dbReference>
<dbReference type="InterPro" id="IPR009081">
    <property type="entry name" value="PP-bd_ACP"/>
</dbReference>
<dbReference type="Pfam" id="PF00550">
    <property type="entry name" value="PP-binding"/>
    <property type="match status" value="1"/>
</dbReference>
<dbReference type="InterPro" id="IPR025110">
    <property type="entry name" value="AMP-bd_C"/>
</dbReference>
<dbReference type="InterPro" id="IPR000873">
    <property type="entry name" value="AMP-dep_synth/lig_dom"/>
</dbReference>
<sequence>MASPAATLDRSTVERVYRVRPLQAGMLFHDLLTPGVAPYYRAVTFTILGEVDAQACEAAWNGLLARHPLLRAVFDYERTDQALQIILKTRTIEFHAEDLADCDAGARIAAWCHADAARGFDLRRDCLIRVALFRVGPAHFQMVWTHPHILIDGWSGAILAEEFTALYAAARMQTPPQLPPAPDPDNYMAMLAARDDDAATRYWTQLLAGYEEVASLPRRASDSAPDLASYRFALAQAPVERLATLASAHDTTLGIILQALWSIILARWVGRDDVVFGIVTSGRTVAARGVDRLVGMLINTIPVRATWSRTDTLATLLARLQRQAFDAAQHDHLGLAAIHAKSALPAGVFDHLLVFENFPAASSDVGATGFAVTATTARERANYDFGIIVQSGDGLEFTIQHDPARMPLAMLQRLEGQWRTLIEALLSRPNAPLLAIDLLPVAEQRILAALEHGPRVQRDPAATLVDLWHEQADRTPDAPALVAGTVRLSYTMLDQRAEGVADRLRRDGVSHGDVIGVLTARGADRLVALLGILKAGATYLPISPSLPDRRIADMIADSACRRVLVDADGLARAQAVQGPIGENIAAPAVTHRASSGATADATAYIIYTSGSTGRPKGVAVAHHAFVNMILAQIDGFGIEPGDRVLQFASCSFDASLSEIFMALLRGACLVVAPETAIRDGDALLQLIADEYITVATLPPSYLRALDHAELAPLRVLITAGEAPDLADSRHYARRLALFNAYGPTENAVCASWHRVAPDGDYPAGIPIGRAIANTAMSIRDRDGRRMPLGATGEIWLSGAGLANGYVGQSALTAERFPTRDGARFYRTGDIGLLRDDGEMLYFGRIDSQAKLNGHRIELGEIEQRLRDHPAVAQAVVLIAANPPRLAAFVVPRAPLDLDAVRRSLAEVLPAWMVPASITPLTELPVTIAGKIDRRALLADTKADVATDLPLDAIEAIVADAFKAVLGCETVGRDSGFVALGGDSLRAIRLMGRLRRAGLAIALHDLLAADSVAAIARMAFRPEDRDTSADTGRVTLTPIQHGYFANDPEGTARFNHHVLLETGRTFDPATVRTALTALWERHDSLRLRFGRDGDWHAEIADATAAPPYRQVDLGAAADPSSLIAANVVAHQPAPAASGKTLFSASHFQHDMGDRLLLSAHHLLVDAVSWRVLLEDLEQALAQATTGAPPRLPAPAASYAEWARTLASVESLAAAERERPYWQTVIAAVPQRHAVAPHGYDDTALLTADLGPVPAGTSDRAVLAMLLARIANALSAIEGSATVAVALTGHGRHALVPAIDVSRTVGWFSVEYPFIVAAAADAAEIAAALAAVPSQGVGWMVLRWLSTTPPSTVEPAISINYLGEITTPTDSDLVVSDRLPGVTTRGLPRTRRIEIEAHQASGRLHVALRYAPHVDTPSRMQTLLDAITHVGAAAPVSLPSESLMEGT</sequence>
<dbReference type="GO" id="GO:0043041">
    <property type="term" value="P:amino acid activation for nonribosomal peptide biosynthetic process"/>
    <property type="evidence" value="ECO:0007669"/>
    <property type="project" value="TreeGrafter"/>
</dbReference>
<proteinExistence type="predicted"/>
<dbReference type="Gene3D" id="1.10.1200.10">
    <property type="entry name" value="ACP-like"/>
    <property type="match status" value="1"/>
</dbReference>
<evidence type="ECO:0000313" key="2">
    <source>
        <dbReference type="EMBL" id="VVT32022.1"/>
    </source>
</evidence>
<evidence type="ECO:0000313" key="3">
    <source>
        <dbReference type="Proteomes" id="UP000326857"/>
    </source>
</evidence>
<dbReference type="Pfam" id="PF13193">
    <property type="entry name" value="AMP-binding_C"/>
    <property type="match status" value="1"/>
</dbReference>
<dbReference type="InterPro" id="IPR010071">
    <property type="entry name" value="AA_adenyl_dom"/>
</dbReference>
<dbReference type="InterPro" id="IPR023213">
    <property type="entry name" value="CAT-like_dom_sf"/>
</dbReference>
<dbReference type="Gene3D" id="3.30.300.30">
    <property type="match status" value="1"/>
</dbReference>
<dbReference type="InterPro" id="IPR045851">
    <property type="entry name" value="AMP-bd_C_sf"/>
</dbReference>